<evidence type="ECO:0000313" key="14">
    <source>
        <dbReference type="Proteomes" id="UP001146793"/>
    </source>
</evidence>
<keyword evidence="4" id="KW-0479">Metal-binding</keyword>
<evidence type="ECO:0000256" key="8">
    <source>
        <dbReference type="PROSITE-ProRule" id="PRU00091"/>
    </source>
</evidence>
<feature type="compositionally biased region" description="Basic residues" evidence="9">
    <location>
        <begin position="448"/>
        <end position="487"/>
    </location>
</feature>
<proteinExistence type="predicted"/>
<evidence type="ECO:0000256" key="3">
    <source>
        <dbReference type="ARBA" id="ARBA00022658"/>
    </source>
</evidence>
<keyword evidence="3" id="KW-0344">Guanine-nucleotide releasing factor</keyword>
<dbReference type="Pfam" id="PF22697">
    <property type="entry name" value="SOS1_NGEF_PH"/>
    <property type="match status" value="1"/>
</dbReference>
<feature type="domain" description="PH" evidence="10">
    <location>
        <begin position="253"/>
        <end position="347"/>
    </location>
</feature>
<dbReference type="Proteomes" id="UP001146793">
    <property type="component" value="Unassembled WGS sequence"/>
</dbReference>
<reference evidence="13" key="1">
    <citation type="submission" date="2022-08" db="EMBL/GenBank/DDBJ databases">
        <title>Novel sulphate-reducing endosymbionts in the free-living metamonad Anaeramoeba.</title>
        <authorList>
            <person name="Jerlstrom-Hultqvist J."/>
            <person name="Cepicka I."/>
            <person name="Gallot-Lavallee L."/>
            <person name="Salas-Leiva D."/>
            <person name="Curtis B.A."/>
            <person name="Zahonova K."/>
            <person name="Pipaliya S."/>
            <person name="Dacks J."/>
            <person name="Roger A.J."/>
        </authorList>
    </citation>
    <scope>NUCLEOTIDE SEQUENCE</scope>
    <source>
        <strain evidence="13">Busselton2</strain>
    </source>
</reference>
<dbReference type="PROSITE" id="PS50178">
    <property type="entry name" value="ZF_FYVE"/>
    <property type="match status" value="1"/>
</dbReference>
<evidence type="ECO:0000256" key="6">
    <source>
        <dbReference type="ARBA" id="ARBA00022833"/>
    </source>
</evidence>
<dbReference type="GO" id="GO:0005737">
    <property type="term" value="C:cytoplasm"/>
    <property type="evidence" value="ECO:0007669"/>
    <property type="project" value="TreeGrafter"/>
</dbReference>
<dbReference type="SUPFAM" id="SSF50729">
    <property type="entry name" value="PH domain-like"/>
    <property type="match status" value="1"/>
</dbReference>
<dbReference type="GO" id="GO:0005856">
    <property type="term" value="C:cytoskeleton"/>
    <property type="evidence" value="ECO:0007669"/>
    <property type="project" value="UniProtKB-SubCell"/>
</dbReference>
<dbReference type="InterPro" id="IPR051092">
    <property type="entry name" value="FYVE_RhoGEF_PH"/>
</dbReference>
<name>A0AAV7ZA99_9EUKA</name>
<dbReference type="Pfam" id="PF01363">
    <property type="entry name" value="FYVE"/>
    <property type="match status" value="1"/>
</dbReference>
<evidence type="ECO:0000256" key="1">
    <source>
        <dbReference type="ARBA" id="ARBA00004245"/>
    </source>
</evidence>
<dbReference type="InterPro" id="IPR001849">
    <property type="entry name" value="PH_domain"/>
</dbReference>
<dbReference type="GO" id="GO:0035556">
    <property type="term" value="P:intracellular signal transduction"/>
    <property type="evidence" value="ECO:0007669"/>
    <property type="project" value="InterPro"/>
</dbReference>
<dbReference type="SMART" id="SM00325">
    <property type="entry name" value="RhoGEF"/>
    <property type="match status" value="1"/>
</dbReference>
<evidence type="ECO:0000256" key="7">
    <source>
        <dbReference type="ARBA" id="ARBA00023212"/>
    </source>
</evidence>
<dbReference type="InterPro" id="IPR001331">
    <property type="entry name" value="GDS_CDC24_CS"/>
</dbReference>
<dbReference type="SMART" id="SM00064">
    <property type="entry name" value="FYVE"/>
    <property type="match status" value="1"/>
</dbReference>
<keyword evidence="5 8" id="KW-0863">Zinc-finger</keyword>
<dbReference type="GO" id="GO:0005085">
    <property type="term" value="F:guanyl-nucleotide exchange factor activity"/>
    <property type="evidence" value="ECO:0007669"/>
    <property type="project" value="UniProtKB-KW"/>
</dbReference>
<dbReference type="Gene3D" id="2.30.29.30">
    <property type="entry name" value="Pleckstrin-homology domain (PH domain)/Phosphotyrosine-binding domain (PTB)"/>
    <property type="match status" value="1"/>
</dbReference>
<dbReference type="AlphaFoldDB" id="A0AAV7ZA99"/>
<sequence length="503" mass="59051">MSNNEKNINFKKFNANRFTVYKPISPIPLPSTKVTFELQTKRDRAVYEVLTTEETYVFNLNRVNQMKLLLEKETCKKSTFITMEQVKTLFKNHDQLLQLNLTFLETLKERLQNFNEETLLGDLFLKWFPFFRIYIDYVISYEGSMKTILDSLSTNKDFNNWEQEVQLEFKLNLQSFLIQPIQRIPRYQLLVNEILKHTDPEHKDYSDLQQSLEMIKKVATDVNTAIIDAKQTIILVDLNKKLSNVDLIKPHRKYVCEGVLMKKSKKKDHARLFYLFSDLLIIASKDISNYTVHNTIQLEDLNVEEIEDTKTLKNAFTIQTPAKSFIVYASQPQEKQLWFVAIKETLQEYIKQKESSPNKTIGGEIKQLAPVNIQDKDALECNICHQPFTMMRRRHHCRKCGACICGECSKHKTVLKGRQIEGEVRVCNNCFIEIKDEEEQEQLQNIQKKNKSKNKNRLKKKSSKSHNSLRRKKSNRKIKSTNKKGLLKKTSSNVSFNSRKFKK</sequence>
<dbReference type="SUPFAM" id="SSF57903">
    <property type="entry name" value="FYVE/PHD zinc finger"/>
    <property type="match status" value="1"/>
</dbReference>
<evidence type="ECO:0000259" key="11">
    <source>
        <dbReference type="PROSITE" id="PS50010"/>
    </source>
</evidence>
<dbReference type="GO" id="GO:0008270">
    <property type="term" value="F:zinc ion binding"/>
    <property type="evidence" value="ECO:0007669"/>
    <property type="project" value="UniProtKB-KW"/>
</dbReference>
<dbReference type="SMART" id="SM00233">
    <property type="entry name" value="PH"/>
    <property type="match status" value="1"/>
</dbReference>
<dbReference type="Gene3D" id="1.20.900.10">
    <property type="entry name" value="Dbl homology (DH) domain"/>
    <property type="match status" value="1"/>
</dbReference>
<dbReference type="InterPro" id="IPR017455">
    <property type="entry name" value="Znf_FYVE-rel"/>
</dbReference>
<keyword evidence="7" id="KW-0206">Cytoskeleton</keyword>
<feature type="region of interest" description="Disordered" evidence="9">
    <location>
        <begin position="448"/>
        <end position="503"/>
    </location>
</feature>
<dbReference type="InterPro" id="IPR013083">
    <property type="entry name" value="Znf_RING/FYVE/PHD"/>
</dbReference>
<keyword evidence="2" id="KW-0963">Cytoplasm</keyword>
<feature type="domain" description="DH" evidence="11">
    <location>
        <begin position="41"/>
        <end position="225"/>
    </location>
</feature>
<evidence type="ECO:0000256" key="2">
    <source>
        <dbReference type="ARBA" id="ARBA00022490"/>
    </source>
</evidence>
<dbReference type="CDD" id="cd00160">
    <property type="entry name" value="RhoGEF"/>
    <property type="match status" value="1"/>
</dbReference>
<dbReference type="InterPro" id="IPR000306">
    <property type="entry name" value="Znf_FYVE"/>
</dbReference>
<dbReference type="PANTHER" id="PTHR12673:SF159">
    <property type="entry name" value="LD03170P"/>
    <property type="match status" value="1"/>
</dbReference>
<dbReference type="PROSITE" id="PS00741">
    <property type="entry name" value="DH_1"/>
    <property type="match status" value="1"/>
</dbReference>
<protein>
    <submittedName>
        <fullName evidence="13">Faciogenital dysplasia protein</fullName>
    </submittedName>
</protein>
<dbReference type="Gene3D" id="3.30.40.10">
    <property type="entry name" value="Zinc/RING finger domain, C3HC4 (zinc finger)"/>
    <property type="match status" value="1"/>
</dbReference>
<evidence type="ECO:0000259" key="10">
    <source>
        <dbReference type="PROSITE" id="PS50003"/>
    </source>
</evidence>
<dbReference type="InterPro" id="IPR055251">
    <property type="entry name" value="SOS1_NGEF_PH"/>
</dbReference>
<dbReference type="PROSITE" id="PS50010">
    <property type="entry name" value="DH_2"/>
    <property type="match status" value="1"/>
</dbReference>
<feature type="compositionally biased region" description="Polar residues" evidence="9">
    <location>
        <begin position="489"/>
        <end position="503"/>
    </location>
</feature>
<evidence type="ECO:0000256" key="5">
    <source>
        <dbReference type="ARBA" id="ARBA00022771"/>
    </source>
</evidence>
<feature type="domain" description="FYVE-type" evidence="12">
    <location>
        <begin position="375"/>
        <end position="435"/>
    </location>
</feature>
<comment type="caution">
    <text evidence="13">The sequence shown here is derived from an EMBL/GenBank/DDBJ whole genome shotgun (WGS) entry which is preliminary data.</text>
</comment>
<gene>
    <name evidence="13" type="ORF">M0812_19012</name>
</gene>
<organism evidence="13 14">
    <name type="scientific">Anaeramoeba flamelloides</name>
    <dbReference type="NCBI Taxonomy" id="1746091"/>
    <lineage>
        <taxon>Eukaryota</taxon>
        <taxon>Metamonada</taxon>
        <taxon>Anaeramoebidae</taxon>
        <taxon>Anaeramoeba</taxon>
    </lineage>
</organism>
<dbReference type="SUPFAM" id="SSF48065">
    <property type="entry name" value="DBL homology domain (DH-domain)"/>
    <property type="match status" value="1"/>
</dbReference>
<dbReference type="PANTHER" id="PTHR12673">
    <property type="entry name" value="FACIOGENITAL DYSPLASIA PROTEIN"/>
    <property type="match status" value="1"/>
</dbReference>
<evidence type="ECO:0000259" key="12">
    <source>
        <dbReference type="PROSITE" id="PS50178"/>
    </source>
</evidence>
<keyword evidence="6" id="KW-0862">Zinc</keyword>
<evidence type="ECO:0000256" key="4">
    <source>
        <dbReference type="ARBA" id="ARBA00022723"/>
    </source>
</evidence>
<dbReference type="PROSITE" id="PS50003">
    <property type="entry name" value="PH_DOMAIN"/>
    <property type="match status" value="1"/>
</dbReference>
<evidence type="ECO:0000256" key="9">
    <source>
        <dbReference type="SAM" id="MobiDB-lite"/>
    </source>
</evidence>
<comment type="subcellular location">
    <subcellularLocation>
        <location evidence="1">Cytoplasm</location>
        <location evidence="1">Cytoskeleton</location>
    </subcellularLocation>
</comment>
<dbReference type="InterPro" id="IPR011011">
    <property type="entry name" value="Znf_FYVE_PHD"/>
</dbReference>
<dbReference type="InterPro" id="IPR000219">
    <property type="entry name" value="DH_dom"/>
</dbReference>
<accession>A0AAV7ZA99</accession>
<evidence type="ECO:0000313" key="13">
    <source>
        <dbReference type="EMBL" id="KAJ3436945.1"/>
    </source>
</evidence>
<dbReference type="InterPro" id="IPR011993">
    <property type="entry name" value="PH-like_dom_sf"/>
</dbReference>
<dbReference type="Pfam" id="PF00621">
    <property type="entry name" value="RhoGEF"/>
    <property type="match status" value="1"/>
</dbReference>
<dbReference type="EMBL" id="JANTQA010000036">
    <property type="protein sequence ID" value="KAJ3436945.1"/>
    <property type="molecule type" value="Genomic_DNA"/>
</dbReference>
<dbReference type="InterPro" id="IPR035899">
    <property type="entry name" value="DBL_dom_sf"/>
</dbReference>